<dbReference type="EnsemblMetazoa" id="ACOM022406-RA">
    <property type="protein sequence ID" value="ACOM022406-PA.1"/>
    <property type="gene ID" value="ACOM022406"/>
</dbReference>
<evidence type="ECO:0000313" key="1">
    <source>
        <dbReference type="EnsemblMetazoa" id="ACOM022406-PA.1"/>
    </source>
</evidence>
<organism evidence="1">
    <name type="scientific">Anopheles coluzzii</name>
    <name type="common">African malaria mosquito</name>
    <dbReference type="NCBI Taxonomy" id="1518534"/>
    <lineage>
        <taxon>Eukaryota</taxon>
        <taxon>Metazoa</taxon>
        <taxon>Ecdysozoa</taxon>
        <taxon>Arthropoda</taxon>
        <taxon>Hexapoda</taxon>
        <taxon>Insecta</taxon>
        <taxon>Pterygota</taxon>
        <taxon>Neoptera</taxon>
        <taxon>Endopterygota</taxon>
        <taxon>Diptera</taxon>
        <taxon>Nematocera</taxon>
        <taxon>Culicoidea</taxon>
        <taxon>Culicidae</taxon>
        <taxon>Anophelinae</taxon>
        <taxon>Anopheles</taxon>
    </lineage>
</organism>
<proteinExistence type="predicted"/>
<dbReference type="AlphaFoldDB" id="A0A8W7NYW5"/>
<dbReference type="Proteomes" id="UP000075882">
    <property type="component" value="Unassembled WGS sequence"/>
</dbReference>
<sequence>MVRDRSSMVRDRGSVVRDRGSMVVLDSGVSYWSMGIAGHMHGLGDHLVHGLSDLHSRGLTAHDGVESGVMISMVVDDALVTVGVQQRVLSVDFRLRGEFRAGS</sequence>
<accession>A0A8W7NYW5</accession>
<protein>
    <submittedName>
        <fullName evidence="1">Uncharacterized protein</fullName>
    </submittedName>
</protein>
<reference evidence="1" key="1">
    <citation type="submission" date="2022-08" db="UniProtKB">
        <authorList>
            <consortium name="EnsemblMetazoa"/>
        </authorList>
    </citation>
    <scope>IDENTIFICATION</scope>
</reference>
<name>A0A8W7NYW5_ANOCL</name>